<dbReference type="EMBL" id="JAULJQ010000010">
    <property type="protein sequence ID" value="MDO2409990.1"/>
    <property type="molecule type" value="Genomic_DNA"/>
</dbReference>
<proteinExistence type="predicted"/>
<name>A0ABT8T9R5_9BACT</name>
<organism evidence="1 2">
    <name type="scientific">Campylobacter magnus</name>
    <dbReference type="NCBI Taxonomy" id="3026462"/>
    <lineage>
        <taxon>Bacteria</taxon>
        <taxon>Pseudomonadati</taxon>
        <taxon>Campylobacterota</taxon>
        <taxon>Epsilonproteobacteria</taxon>
        <taxon>Campylobacterales</taxon>
        <taxon>Campylobacteraceae</taxon>
        <taxon>Campylobacter</taxon>
    </lineage>
</organism>
<dbReference type="RefSeq" id="WP_302244764.1">
    <property type="nucleotide sequence ID" value="NZ_JAULJQ010000010.1"/>
</dbReference>
<gene>
    <name evidence="1" type="ORF">Q2362_07825</name>
</gene>
<dbReference type="Proteomes" id="UP001171111">
    <property type="component" value="Unassembled WGS sequence"/>
</dbReference>
<protein>
    <submittedName>
        <fullName evidence="1">Uncharacterized protein</fullName>
    </submittedName>
</protein>
<comment type="caution">
    <text evidence="1">The sequence shown here is derived from an EMBL/GenBank/DDBJ whole genome shotgun (WGS) entry which is preliminary data.</text>
</comment>
<evidence type="ECO:0000313" key="2">
    <source>
        <dbReference type="Proteomes" id="UP001171111"/>
    </source>
</evidence>
<accession>A0ABT8T9R5</accession>
<evidence type="ECO:0000313" key="1">
    <source>
        <dbReference type="EMBL" id="MDO2409990.1"/>
    </source>
</evidence>
<sequence>MSAAKYIKALKEVASYENLKTQQMTAFEQRAITKLLYAVIKNAPYKSYFKSLVCYEELGGITEIDNEMLDKIYNLYLFDMTYNLFNTDGFVDYKERVCAS</sequence>
<reference evidence="1 2" key="1">
    <citation type="submission" date="2023-06" db="EMBL/GenBank/DDBJ databases">
        <title>Campylobacter magnum sp. nov., isolated from cecal contents of domestic pigs (Sus scrofa domesticus).</title>
        <authorList>
            <person name="Papic B."/>
            <person name="Gruntar I."/>
        </authorList>
    </citation>
    <scope>NUCLEOTIDE SEQUENCE [LARGE SCALE GENOMIC DNA]</scope>
    <source>
        <strain evidence="2">34484-21</strain>
    </source>
</reference>
<keyword evidence="2" id="KW-1185">Reference proteome</keyword>